<dbReference type="Proteomes" id="UP001320706">
    <property type="component" value="Unassembled WGS sequence"/>
</dbReference>
<reference evidence="1" key="1">
    <citation type="submission" date="2024-02" db="EMBL/GenBank/DDBJ databases">
        <title>Metagenome Assembled Genome of Zalaria obscura JY119.</title>
        <authorList>
            <person name="Vighnesh L."/>
            <person name="Jagadeeshwari U."/>
            <person name="Venkata Ramana C."/>
            <person name="Sasikala C."/>
        </authorList>
    </citation>
    <scope>NUCLEOTIDE SEQUENCE</scope>
    <source>
        <strain evidence="1">JY119</strain>
    </source>
</reference>
<comment type="caution">
    <text evidence="1">The sequence shown here is derived from an EMBL/GenBank/DDBJ whole genome shotgun (WGS) entry which is preliminary data.</text>
</comment>
<accession>A0ACC3S7I2</accession>
<organism evidence="1 2">
    <name type="scientific">Zalaria obscura</name>
    <dbReference type="NCBI Taxonomy" id="2024903"/>
    <lineage>
        <taxon>Eukaryota</taxon>
        <taxon>Fungi</taxon>
        <taxon>Dikarya</taxon>
        <taxon>Ascomycota</taxon>
        <taxon>Pezizomycotina</taxon>
        <taxon>Dothideomycetes</taxon>
        <taxon>Dothideomycetidae</taxon>
        <taxon>Dothideales</taxon>
        <taxon>Zalariaceae</taxon>
        <taxon>Zalaria</taxon>
    </lineage>
</organism>
<keyword evidence="2" id="KW-1185">Reference proteome</keyword>
<dbReference type="EMBL" id="JAMKPW020000038">
    <property type="protein sequence ID" value="KAK8201000.1"/>
    <property type="molecule type" value="Genomic_DNA"/>
</dbReference>
<proteinExistence type="predicted"/>
<evidence type="ECO:0000313" key="1">
    <source>
        <dbReference type="EMBL" id="KAK8201000.1"/>
    </source>
</evidence>
<sequence length="362" mass="40696">MKDHEEWDRSLNDIPTHHCRSVGCQRPEKGLDLGWSCPKIDIDSGGLLFQWRASEHYKVEETLRSLHGEGSGERTPFDYFHINSVDKDENGRHLISSRYLNTVTCIESTGEVCWTLGGKRNEFADLSNGTATSFKWQHPARWRGENTVSVFDNQAYDRASADADRSRGMLIHVRPDEKTATLLQSFPNPRGILSLSQGSMQLLPSGNVLLGWGLAPGFTEYSSTGEVLCDAHFGAFAMRNMGWVTSYRVFKAAWVGRPRTRPEIRLTFGKQKKKTAFVSWNGATQISFWRLESTEKQHAAEDNEFVHVQTVPKKGFEGSLPLPAECSDFVRVAALDSEHKVLGYTDLVNQHNGILVSLAYTQ</sequence>
<evidence type="ECO:0000313" key="2">
    <source>
        <dbReference type="Proteomes" id="UP001320706"/>
    </source>
</evidence>
<gene>
    <name evidence="1" type="ORF">M8818_006320</name>
</gene>
<name>A0ACC3S7I2_9PEZI</name>
<protein>
    <submittedName>
        <fullName evidence="1">Uncharacterized protein</fullName>
    </submittedName>
</protein>